<dbReference type="PROSITE" id="PS50949">
    <property type="entry name" value="HTH_GNTR"/>
    <property type="match status" value="1"/>
</dbReference>
<dbReference type="GO" id="GO:0003700">
    <property type="term" value="F:DNA-binding transcription factor activity"/>
    <property type="evidence" value="ECO:0007669"/>
    <property type="project" value="InterPro"/>
</dbReference>
<dbReference type="SUPFAM" id="SSF46785">
    <property type="entry name" value="Winged helix' DNA-binding domain"/>
    <property type="match status" value="1"/>
</dbReference>
<gene>
    <name evidence="5" type="ORF">FC27_GL000943</name>
</gene>
<evidence type="ECO:0000256" key="1">
    <source>
        <dbReference type="ARBA" id="ARBA00023015"/>
    </source>
</evidence>
<evidence type="ECO:0000256" key="3">
    <source>
        <dbReference type="ARBA" id="ARBA00023163"/>
    </source>
</evidence>
<proteinExistence type="predicted"/>
<dbReference type="Gene3D" id="1.10.10.10">
    <property type="entry name" value="Winged helix-like DNA-binding domain superfamily/Winged helix DNA-binding domain"/>
    <property type="match status" value="1"/>
</dbReference>
<dbReference type="PANTHER" id="PTHR43537">
    <property type="entry name" value="TRANSCRIPTIONAL REGULATOR, GNTR FAMILY"/>
    <property type="match status" value="1"/>
</dbReference>
<dbReference type="eggNOG" id="COG1802">
    <property type="taxonomic scope" value="Bacteria"/>
</dbReference>
<evidence type="ECO:0000313" key="6">
    <source>
        <dbReference type="Proteomes" id="UP000051647"/>
    </source>
</evidence>
<dbReference type="PRINTS" id="PR00035">
    <property type="entry name" value="HTHGNTR"/>
</dbReference>
<protein>
    <submittedName>
        <fullName evidence="5">Crp Fnr family transcriptional regulator</fullName>
    </submittedName>
</protein>
<evidence type="ECO:0000313" key="5">
    <source>
        <dbReference type="EMBL" id="KRL68201.1"/>
    </source>
</evidence>
<sequence length="229" mass="26166">MPIPTSKPFEKQTAKDRAYQQIKKWIIEGTLMPQEKLAEVELAKSIDVSRTPIREALLRLNEDGFVVMEAGKVTRVAPLNDDDIANLYEPMAVIEGLAANQAASELDETDLKKLANLEKKYRANVNSTNFVKMIESDRNFHQAILEIAGNKYEQQFSNLLFGHIMRYELDLLKKLREAKINFKNVIEPHDLLLKSLAEQNSPKASSAMTKDWLMTMRKLKSLQSMLTEE</sequence>
<dbReference type="InterPro" id="IPR008920">
    <property type="entry name" value="TF_FadR/GntR_C"/>
</dbReference>
<dbReference type="SUPFAM" id="SSF48008">
    <property type="entry name" value="GntR ligand-binding domain-like"/>
    <property type="match status" value="1"/>
</dbReference>
<accession>A0A0R1SHD0</accession>
<feature type="domain" description="HTH gntR-type" evidence="4">
    <location>
        <begin position="12"/>
        <end position="79"/>
    </location>
</feature>
<dbReference type="RefSeq" id="WP_010624040.1">
    <property type="nucleotide sequence ID" value="NZ_AZFA01000002.1"/>
</dbReference>
<dbReference type="InterPro" id="IPR000524">
    <property type="entry name" value="Tscrpt_reg_HTH_GntR"/>
</dbReference>
<dbReference type="STRING" id="1423815.FC27_GL000943"/>
<dbReference type="PATRIC" id="fig|1423815.3.peg.963"/>
<dbReference type="InterPro" id="IPR036390">
    <property type="entry name" value="WH_DNA-bd_sf"/>
</dbReference>
<keyword evidence="1" id="KW-0805">Transcription regulation</keyword>
<reference evidence="5 6" key="1">
    <citation type="journal article" date="2015" name="Genome Announc.">
        <title>Expanding the biotechnology potential of lactobacilli through comparative genomics of 213 strains and associated genera.</title>
        <authorList>
            <person name="Sun Z."/>
            <person name="Harris H.M."/>
            <person name="McCann A."/>
            <person name="Guo C."/>
            <person name="Argimon S."/>
            <person name="Zhang W."/>
            <person name="Yang X."/>
            <person name="Jeffery I.B."/>
            <person name="Cooney J.C."/>
            <person name="Kagawa T.F."/>
            <person name="Liu W."/>
            <person name="Song Y."/>
            <person name="Salvetti E."/>
            <person name="Wrobel A."/>
            <person name="Rasinkangas P."/>
            <person name="Parkhill J."/>
            <person name="Rea M.C."/>
            <person name="O'Sullivan O."/>
            <person name="Ritari J."/>
            <person name="Douillard F.P."/>
            <person name="Paul Ross R."/>
            <person name="Yang R."/>
            <person name="Briner A.E."/>
            <person name="Felis G.E."/>
            <person name="de Vos W.M."/>
            <person name="Barrangou R."/>
            <person name="Klaenhammer T.R."/>
            <person name="Caufield P.W."/>
            <person name="Cui Y."/>
            <person name="Zhang H."/>
            <person name="O'Toole P.W."/>
        </authorList>
    </citation>
    <scope>NUCLEOTIDE SEQUENCE [LARGE SCALE GENOMIC DNA]</scope>
    <source>
        <strain evidence="5 6">DSM 14857</strain>
    </source>
</reference>
<dbReference type="Gene3D" id="1.20.120.530">
    <property type="entry name" value="GntR ligand-binding domain-like"/>
    <property type="match status" value="1"/>
</dbReference>
<dbReference type="Pfam" id="PF07729">
    <property type="entry name" value="FCD"/>
    <property type="match status" value="1"/>
</dbReference>
<name>A0A0R1SHD0_9LACO</name>
<dbReference type="AlphaFoldDB" id="A0A0R1SHD0"/>
<evidence type="ECO:0000256" key="2">
    <source>
        <dbReference type="ARBA" id="ARBA00023125"/>
    </source>
</evidence>
<dbReference type="GO" id="GO:0003677">
    <property type="term" value="F:DNA binding"/>
    <property type="evidence" value="ECO:0007669"/>
    <property type="project" value="UniProtKB-KW"/>
</dbReference>
<keyword evidence="3" id="KW-0804">Transcription</keyword>
<dbReference type="Proteomes" id="UP000051647">
    <property type="component" value="Unassembled WGS sequence"/>
</dbReference>
<dbReference type="OrthoDB" id="574518at2"/>
<dbReference type="InterPro" id="IPR036388">
    <property type="entry name" value="WH-like_DNA-bd_sf"/>
</dbReference>
<evidence type="ECO:0000259" key="4">
    <source>
        <dbReference type="PROSITE" id="PS50949"/>
    </source>
</evidence>
<keyword evidence="2" id="KW-0238">DNA-binding</keyword>
<keyword evidence="6" id="KW-1185">Reference proteome</keyword>
<dbReference type="CDD" id="cd07377">
    <property type="entry name" value="WHTH_GntR"/>
    <property type="match status" value="1"/>
</dbReference>
<dbReference type="SMART" id="SM00345">
    <property type="entry name" value="HTH_GNTR"/>
    <property type="match status" value="1"/>
</dbReference>
<comment type="caution">
    <text evidence="5">The sequence shown here is derived from an EMBL/GenBank/DDBJ whole genome shotgun (WGS) entry which is preliminary data.</text>
</comment>
<organism evidence="5 6">
    <name type="scientific">Companilactobacillus versmoldensis DSM 14857 = KCTC 3814</name>
    <dbReference type="NCBI Taxonomy" id="1423815"/>
    <lineage>
        <taxon>Bacteria</taxon>
        <taxon>Bacillati</taxon>
        <taxon>Bacillota</taxon>
        <taxon>Bacilli</taxon>
        <taxon>Lactobacillales</taxon>
        <taxon>Lactobacillaceae</taxon>
        <taxon>Companilactobacillus</taxon>
    </lineage>
</organism>
<dbReference type="SMART" id="SM00895">
    <property type="entry name" value="FCD"/>
    <property type="match status" value="1"/>
</dbReference>
<dbReference type="Pfam" id="PF00392">
    <property type="entry name" value="GntR"/>
    <property type="match status" value="1"/>
</dbReference>
<dbReference type="InterPro" id="IPR011711">
    <property type="entry name" value="GntR_C"/>
</dbReference>
<dbReference type="PANTHER" id="PTHR43537:SF24">
    <property type="entry name" value="GLUCONATE OPERON TRANSCRIPTIONAL REPRESSOR"/>
    <property type="match status" value="1"/>
</dbReference>
<dbReference type="EMBL" id="AZFA01000002">
    <property type="protein sequence ID" value="KRL68201.1"/>
    <property type="molecule type" value="Genomic_DNA"/>
</dbReference>